<dbReference type="FunCoup" id="A0A2V0P5Y9">
    <property type="interactions" value="160"/>
</dbReference>
<dbReference type="Pfam" id="PF13344">
    <property type="entry name" value="Hydrolase_6"/>
    <property type="match status" value="1"/>
</dbReference>
<dbReference type="STRING" id="307507.A0A2V0P5Y9"/>
<comment type="caution">
    <text evidence="2">The sequence shown here is derived from an EMBL/GenBank/DDBJ whole genome shotgun (WGS) entry which is preliminary data.</text>
</comment>
<name>A0A2V0P5Y9_9CHLO</name>
<feature type="region of interest" description="Disordered" evidence="1">
    <location>
        <begin position="1"/>
        <end position="21"/>
    </location>
</feature>
<dbReference type="SUPFAM" id="SSF56784">
    <property type="entry name" value="HAD-like"/>
    <property type="match status" value="1"/>
</dbReference>
<evidence type="ECO:0000256" key="1">
    <source>
        <dbReference type="SAM" id="MobiDB-lite"/>
    </source>
</evidence>
<dbReference type="GO" id="GO:0009507">
    <property type="term" value="C:chloroplast"/>
    <property type="evidence" value="ECO:0007669"/>
    <property type="project" value="TreeGrafter"/>
</dbReference>
<dbReference type="PANTHER" id="PTHR19288:SF90">
    <property type="entry name" value="OS08G0542600 PROTEIN"/>
    <property type="match status" value="1"/>
</dbReference>
<gene>
    <name evidence="2" type="ORF">Rsub_05211</name>
</gene>
<dbReference type="AlphaFoldDB" id="A0A2V0P5Y9"/>
<dbReference type="Gene3D" id="3.40.50.1000">
    <property type="entry name" value="HAD superfamily/HAD-like"/>
    <property type="match status" value="2"/>
</dbReference>
<keyword evidence="3" id="KW-1185">Reference proteome</keyword>
<dbReference type="Proteomes" id="UP000247498">
    <property type="component" value="Unassembled WGS sequence"/>
</dbReference>
<accession>A0A2V0P5Y9</accession>
<dbReference type="PANTHER" id="PTHR19288">
    <property type="entry name" value="4-NITROPHENYLPHOSPHATASE-RELATED"/>
    <property type="match status" value="1"/>
</dbReference>
<dbReference type="EMBL" id="BDRX01000033">
    <property type="protein sequence ID" value="GBF92597.1"/>
    <property type="molecule type" value="Genomic_DNA"/>
</dbReference>
<dbReference type="InterPro" id="IPR023214">
    <property type="entry name" value="HAD_sf"/>
</dbReference>
<dbReference type="InParanoid" id="A0A2V0P5Y9"/>
<dbReference type="GO" id="GO:0016791">
    <property type="term" value="F:phosphatase activity"/>
    <property type="evidence" value="ECO:0007669"/>
    <property type="project" value="TreeGrafter"/>
</dbReference>
<organism evidence="2 3">
    <name type="scientific">Raphidocelis subcapitata</name>
    <dbReference type="NCBI Taxonomy" id="307507"/>
    <lineage>
        <taxon>Eukaryota</taxon>
        <taxon>Viridiplantae</taxon>
        <taxon>Chlorophyta</taxon>
        <taxon>core chlorophytes</taxon>
        <taxon>Chlorophyceae</taxon>
        <taxon>CS clade</taxon>
        <taxon>Sphaeropleales</taxon>
        <taxon>Selenastraceae</taxon>
        <taxon>Raphidocelis</taxon>
    </lineage>
</organism>
<sequence length="343" mass="36070">MRGAADAAAMQQQQRAQRPRTVQGLGEIADSFDGVLLDQFGVLHDGRTPYPAAIDAVRRLHAAGKRVVIVSNSSRRSGGTISKLEKMGFDGGWFAGAITSGELTHRYLQQRPDDWWRALGRRCVHLTWSSRGAISLSGLGLEVVDSLEDDPDFLLAHGTEAIAAPTAAAAAAAEEGRAAPAAREESLDGLRAFLGECAAAAKRRGRRIPMIVANPDIVTVDGAGGLITMPGTLADWWARLGGEVVLMGKPGPLIYEAARDLAAGGDSAAAGGGVDASRWLAVGDSLQHDVAGWQAQGPTLFVAGGIHAEELRLEGDAFDAGALRALCEEHGAAPTHVIPWLRW</sequence>
<dbReference type="Pfam" id="PF13242">
    <property type="entry name" value="Hydrolase_like"/>
    <property type="match status" value="1"/>
</dbReference>
<proteinExistence type="predicted"/>
<dbReference type="OrthoDB" id="426235at2759"/>
<evidence type="ECO:0000313" key="2">
    <source>
        <dbReference type="EMBL" id="GBF92597.1"/>
    </source>
</evidence>
<reference evidence="2 3" key="1">
    <citation type="journal article" date="2018" name="Sci. Rep.">
        <title>Raphidocelis subcapitata (=Pseudokirchneriella subcapitata) provides an insight into genome evolution and environmental adaptations in the Sphaeropleales.</title>
        <authorList>
            <person name="Suzuki S."/>
            <person name="Yamaguchi H."/>
            <person name="Nakajima N."/>
            <person name="Kawachi M."/>
        </authorList>
    </citation>
    <scope>NUCLEOTIDE SEQUENCE [LARGE SCALE GENOMIC DNA]</scope>
    <source>
        <strain evidence="2 3">NIES-35</strain>
    </source>
</reference>
<evidence type="ECO:0008006" key="4">
    <source>
        <dbReference type="Google" id="ProtNLM"/>
    </source>
</evidence>
<dbReference type="InterPro" id="IPR006357">
    <property type="entry name" value="HAD-SF_hydro_IIA"/>
</dbReference>
<protein>
    <recommendedName>
        <fullName evidence="4">Haloacid dehalogenase</fullName>
    </recommendedName>
</protein>
<evidence type="ECO:0000313" key="3">
    <source>
        <dbReference type="Proteomes" id="UP000247498"/>
    </source>
</evidence>
<dbReference type="InterPro" id="IPR036412">
    <property type="entry name" value="HAD-like_sf"/>
</dbReference>